<evidence type="ECO:0000313" key="4">
    <source>
        <dbReference type="EMBL" id="CAF4996056.1"/>
    </source>
</evidence>
<proteinExistence type="predicted"/>
<comment type="caution">
    <text evidence="2">The sequence shown here is derived from an EMBL/GenBank/DDBJ whole genome shotgun (WGS) entry which is preliminary data.</text>
</comment>
<dbReference type="Proteomes" id="UP000681967">
    <property type="component" value="Unassembled WGS sequence"/>
</dbReference>
<dbReference type="Proteomes" id="UP000676336">
    <property type="component" value="Unassembled WGS sequence"/>
</dbReference>
<accession>A0A8S2ZK68</accession>
<sequence>RVNLVTGPQSAYARLFPDKYRREQEDITRKQGSKWSDCQRYNFDRTQDQQISFSNDDKNEQLRRRSHQVSFDDQQYDECL</sequence>
<organism evidence="2 5">
    <name type="scientific">Rotaria magnacalcarata</name>
    <dbReference type="NCBI Taxonomy" id="392030"/>
    <lineage>
        <taxon>Eukaryota</taxon>
        <taxon>Metazoa</taxon>
        <taxon>Spiralia</taxon>
        <taxon>Gnathifera</taxon>
        <taxon>Rotifera</taxon>
        <taxon>Eurotatoria</taxon>
        <taxon>Bdelloidea</taxon>
        <taxon>Philodinida</taxon>
        <taxon>Philodinidae</taxon>
        <taxon>Rotaria</taxon>
    </lineage>
</organism>
<protein>
    <submittedName>
        <fullName evidence="2">Uncharacterized protein</fullName>
    </submittedName>
</protein>
<feature type="non-terminal residue" evidence="2">
    <location>
        <position position="1"/>
    </location>
</feature>
<reference evidence="2" key="1">
    <citation type="submission" date="2021-02" db="EMBL/GenBank/DDBJ databases">
        <authorList>
            <person name="Nowell W R."/>
        </authorList>
    </citation>
    <scope>NUCLEOTIDE SEQUENCE</scope>
</reference>
<gene>
    <name evidence="3" type="ORF">BYL167_LOCUS46376</name>
    <name evidence="4" type="ORF">GIL414_LOCUS56949</name>
    <name evidence="2" type="ORF">SMN809_LOCUS41019</name>
</gene>
<evidence type="ECO:0000313" key="5">
    <source>
        <dbReference type="Proteomes" id="UP000676336"/>
    </source>
</evidence>
<feature type="non-terminal residue" evidence="2">
    <location>
        <position position="80"/>
    </location>
</feature>
<dbReference type="AlphaFoldDB" id="A0A8S2ZK68"/>
<dbReference type="Proteomes" id="UP000681720">
    <property type="component" value="Unassembled WGS sequence"/>
</dbReference>
<dbReference type="EMBL" id="CAJOBJ010205660">
    <property type="protein sequence ID" value="CAF4996056.1"/>
    <property type="molecule type" value="Genomic_DNA"/>
</dbReference>
<feature type="region of interest" description="Disordered" evidence="1">
    <location>
        <begin position="46"/>
        <end position="80"/>
    </location>
</feature>
<dbReference type="EMBL" id="CAJOBI010114631">
    <property type="protein sequence ID" value="CAF4649108.1"/>
    <property type="molecule type" value="Genomic_DNA"/>
</dbReference>
<name>A0A8S2ZK68_9BILA</name>
<evidence type="ECO:0000256" key="1">
    <source>
        <dbReference type="SAM" id="MobiDB-lite"/>
    </source>
</evidence>
<evidence type="ECO:0000313" key="2">
    <source>
        <dbReference type="EMBL" id="CAF4649108.1"/>
    </source>
</evidence>
<dbReference type="EMBL" id="CAJOBH010131148">
    <property type="protein sequence ID" value="CAF4757816.1"/>
    <property type="molecule type" value="Genomic_DNA"/>
</dbReference>
<evidence type="ECO:0000313" key="3">
    <source>
        <dbReference type="EMBL" id="CAF4757816.1"/>
    </source>
</evidence>